<feature type="domain" description="Rhodopsin" evidence="8">
    <location>
        <begin position="47"/>
        <end position="285"/>
    </location>
</feature>
<dbReference type="PANTHER" id="PTHR33048">
    <property type="entry name" value="PTH11-LIKE INTEGRAL MEMBRANE PROTEIN (AFU_ORTHOLOGUE AFUA_5G11245)"/>
    <property type="match status" value="1"/>
</dbReference>
<evidence type="ECO:0000313" key="9">
    <source>
        <dbReference type="EMBL" id="PVI08013.1"/>
    </source>
</evidence>
<feature type="transmembrane region" description="Helical" evidence="7">
    <location>
        <begin position="62"/>
        <end position="87"/>
    </location>
</feature>
<accession>A0A2V1EBV5</accession>
<evidence type="ECO:0000256" key="7">
    <source>
        <dbReference type="SAM" id="Phobius"/>
    </source>
</evidence>
<keyword evidence="3 7" id="KW-1133">Transmembrane helix</keyword>
<evidence type="ECO:0000259" key="8">
    <source>
        <dbReference type="Pfam" id="PF20684"/>
    </source>
</evidence>
<evidence type="ECO:0000256" key="1">
    <source>
        <dbReference type="ARBA" id="ARBA00004141"/>
    </source>
</evidence>
<name>A0A2V1EBV5_9PLEO</name>
<feature type="transmembrane region" description="Helical" evidence="7">
    <location>
        <begin position="255"/>
        <end position="280"/>
    </location>
</feature>
<protein>
    <recommendedName>
        <fullName evidence="8">Rhodopsin domain-containing protein</fullName>
    </recommendedName>
</protein>
<keyword evidence="4 7" id="KW-0472">Membrane</keyword>
<feature type="transmembrane region" description="Helical" evidence="7">
    <location>
        <begin position="223"/>
        <end position="243"/>
    </location>
</feature>
<feature type="region of interest" description="Disordered" evidence="6">
    <location>
        <begin position="302"/>
        <end position="334"/>
    </location>
</feature>
<keyword evidence="10" id="KW-1185">Reference proteome</keyword>
<dbReference type="EMBL" id="KZ805301">
    <property type="protein sequence ID" value="PVI08013.1"/>
    <property type="molecule type" value="Genomic_DNA"/>
</dbReference>
<feature type="transmembrane region" description="Helical" evidence="7">
    <location>
        <begin position="25"/>
        <end position="50"/>
    </location>
</feature>
<proteinExistence type="inferred from homology"/>
<dbReference type="STRING" id="97972.A0A2V1EBV5"/>
<feature type="transmembrane region" description="Helical" evidence="7">
    <location>
        <begin position="107"/>
        <end position="127"/>
    </location>
</feature>
<reference evidence="9 10" key="1">
    <citation type="journal article" date="2018" name="Sci. Rep.">
        <title>Comparative genomics provides insights into the lifestyle and reveals functional heterogeneity of dark septate endophytic fungi.</title>
        <authorList>
            <person name="Knapp D.G."/>
            <person name="Nemeth J.B."/>
            <person name="Barry K."/>
            <person name="Hainaut M."/>
            <person name="Henrissat B."/>
            <person name="Johnson J."/>
            <person name="Kuo A."/>
            <person name="Lim J.H.P."/>
            <person name="Lipzen A."/>
            <person name="Nolan M."/>
            <person name="Ohm R.A."/>
            <person name="Tamas L."/>
            <person name="Grigoriev I.V."/>
            <person name="Spatafora J.W."/>
            <person name="Nagy L.G."/>
            <person name="Kovacs G.M."/>
        </authorList>
    </citation>
    <scope>NUCLEOTIDE SEQUENCE [LARGE SCALE GENOMIC DNA]</scope>
    <source>
        <strain evidence="9 10">DSE2036</strain>
    </source>
</reference>
<keyword evidence="2 7" id="KW-0812">Transmembrane</keyword>
<dbReference type="AlphaFoldDB" id="A0A2V1EBV5"/>
<gene>
    <name evidence="9" type="ORF">DM02DRAFT_511120</name>
</gene>
<dbReference type="Pfam" id="PF20684">
    <property type="entry name" value="Fung_rhodopsin"/>
    <property type="match status" value="1"/>
</dbReference>
<dbReference type="PANTHER" id="PTHR33048:SF129">
    <property type="entry name" value="INTEGRAL MEMBRANE PROTEIN-RELATED"/>
    <property type="match status" value="1"/>
</dbReference>
<evidence type="ECO:0000256" key="4">
    <source>
        <dbReference type="ARBA" id="ARBA00023136"/>
    </source>
</evidence>
<evidence type="ECO:0000256" key="2">
    <source>
        <dbReference type="ARBA" id="ARBA00022692"/>
    </source>
</evidence>
<evidence type="ECO:0000256" key="5">
    <source>
        <dbReference type="ARBA" id="ARBA00038359"/>
    </source>
</evidence>
<feature type="transmembrane region" description="Helical" evidence="7">
    <location>
        <begin position="139"/>
        <end position="165"/>
    </location>
</feature>
<dbReference type="GO" id="GO:0016020">
    <property type="term" value="C:membrane"/>
    <property type="evidence" value="ECO:0007669"/>
    <property type="project" value="UniProtKB-SubCell"/>
</dbReference>
<dbReference type="InterPro" id="IPR052337">
    <property type="entry name" value="SAT4-like"/>
</dbReference>
<comment type="subcellular location">
    <subcellularLocation>
        <location evidence="1">Membrane</location>
        <topology evidence="1">Multi-pass membrane protein</topology>
    </subcellularLocation>
</comment>
<evidence type="ECO:0000256" key="6">
    <source>
        <dbReference type="SAM" id="MobiDB-lite"/>
    </source>
</evidence>
<dbReference type="OrthoDB" id="5342292at2759"/>
<comment type="similarity">
    <text evidence="5">Belongs to the SAT4 family.</text>
</comment>
<evidence type="ECO:0000256" key="3">
    <source>
        <dbReference type="ARBA" id="ARBA00022989"/>
    </source>
</evidence>
<organism evidence="9 10">
    <name type="scientific">Periconia macrospinosa</name>
    <dbReference type="NCBI Taxonomy" id="97972"/>
    <lineage>
        <taxon>Eukaryota</taxon>
        <taxon>Fungi</taxon>
        <taxon>Dikarya</taxon>
        <taxon>Ascomycota</taxon>
        <taxon>Pezizomycotina</taxon>
        <taxon>Dothideomycetes</taxon>
        <taxon>Pleosporomycetidae</taxon>
        <taxon>Pleosporales</taxon>
        <taxon>Massarineae</taxon>
        <taxon>Periconiaceae</taxon>
        <taxon>Periconia</taxon>
    </lineage>
</organism>
<dbReference type="Proteomes" id="UP000244855">
    <property type="component" value="Unassembled WGS sequence"/>
</dbReference>
<sequence>MNLKAIPAGKPPPSVQSNLVNPPSLLGAVIASTVVIQLLTLVFMLVRFYVNYHAPKLRIEDYCSCMAWIAFIIQAALLCLNSSRGMAVHFWDASLSTLIEGRRLCNFTFIFYTISGGFAKATVFLQFQRIFTTPNIRGAVFWVIRISLWANALAYTTFLFLHIFICWPRERIANPTVPGHCMDSNRLNMALGGLNTFSDIEAFFVPAWAVWRLHLDVKRKLSVFAVFAVGALAVAIGCLGMYYRVLVSQRPDKTWLLTQTSITCMAELSIVIIVGCCPYIPRLLQKKTKHYHLSGRNMVGTIGSNGKKRTDPEMLEAEEDEPQRLGVTTTVSAV</sequence>
<evidence type="ECO:0000313" key="10">
    <source>
        <dbReference type="Proteomes" id="UP000244855"/>
    </source>
</evidence>
<dbReference type="InterPro" id="IPR049326">
    <property type="entry name" value="Rhodopsin_dom_fungi"/>
</dbReference>